<keyword evidence="1" id="KW-0812">Transmembrane</keyword>
<feature type="transmembrane region" description="Helical" evidence="1">
    <location>
        <begin position="762"/>
        <end position="785"/>
    </location>
</feature>
<dbReference type="SUPFAM" id="SSF52317">
    <property type="entry name" value="Class I glutamine amidotransferase-like"/>
    <property type="match status" value="1"/>
</dbReference>
<comment type="caution">
    <text evidence="3">The sequence shown here is derived from an EMBL/GenBank/DDBJ whole genome shotgun (WGS) entry which is preliminary data.</text>
</comment>
<feature type="domain" description="Aerotolerance regulator N-terminal" evidence="2">
    <location>
        <begin position="2"/>
        <end position="73"/>
    </location>
</feature>
<protein>
    <submittedName>
        <fullName evidence="3">BatA and WFA domain-containing protein</fullName>
    </submittedName>
</protein>
<keyword evidence="1" id="KW-1133">Transmembrane helix</keyword>
<feature type="transmembrane region" description="Helical" evidence="1">
    <location>
        <begin position="50"/>
        <end position="71"/>
    </location>
</feature>
<feature type="transmembrane region" description="Helical" evidence="1">
    <location>
        <begin position="6"/>
        <end position="22"/>
    </location>
</feature>
<evidence type="ECO:0000256" key="1">
    <source>
        <dbReference type="SAM" id="Phobius"/>
    </source>
</evidence>
<organism evidence="3 4">
    <name type="scientific">Gemmata palustris</name>
    <dbReference type="NCBI Taxonomy" id="2822762"/>
    <lineage>
        <taxon>Bacteria</taxon>
        <taxon>Pseudomonadati</taxon>
        <taxon>Planctomycetota</taxon>
        <taxon>Planctomycetia</taxon>
        <taxon>Gemmatales</taxon>
        <taxon>Gemmataceae</taxon>
        <taxon>Gemmata</taxon>
    </lineage>
</organism>
<dbReference type="InterPro" id="IPR024163">
    <property type="entry name" value="Aerotolerance_reg_N"/>
</dbReference>
<dbReference type="PANTHER" id="PTHR37464:SF1">
    <property type="entry name" value="BLL2463 PROTEIN"/>
    <property type="match status" value="1"/>
</dbReference>
<keyword evidence="1" id="KW-0472">Membrane</keyword>
<evidence type="ECO:0000313" key="3">
    <source>
        <dbReference type="EMBL" id="MBP3955113.1"/>
    </source>
</evidence>
<dbReference type="InterPro" id="IPR029062">
    <property type="entry name" value="Class_I_gatase-like"/>
</dbReference>
<dbReference type="PANTHER" id="PTHR37464">
    <property type="entry name" value="BLL2463 PROTEIN"/>
    <property type="match status" value="1"/>
</dbReference>
<sequence>MNAILLAGAALVGLPILLHLIMKQEPKRLPFPAFRFLKQKLKTNQRKLRLRHFILLALRMLIIALFCLTLYQPTFKSDQLNIRGEQPVATVIIIDTSPSMGYVANDKSRLEEARLRALELLSELPDKSPVVILETSDLNAAWLPDVAAARRRLEEIKEPRGGNQSVSSAIATAYQLLAKVEQETESPDPLQKLVAVFTDRTAASWDANRTEDLKKLRETVPDPKAIHVVFDFGADQPTNVSILSVDMKPQVIAENNTAHVLVTVGAVGAAGESVEATVVARPVAGGTRADTSVSKVVTIPNGQTRTVPFEFRDLKAGLNQWEFALKAPDNLMIDNKRFLTFKVGAARRILTITDDKKAAVFWQVAHLVQEEFSCLVVTPDQIKIGDGGQAVVQYEADPKKPNDPPTVDDLRSFEAVCLLAVRDPNQPAGSALWDKLRPYLQTGGKLIVVPGRDGWMNLTDYNVGASDLMPGTFGKVIETKKLTPAPPLQKASSWDEPREGKNGVTLVLDEKALKHPLLKPIEDWRQQKSDRVDVIANPRTAWKFWDVTRDPNATVVAYYNDAEKPEARHPAILERPVLDKEGKPRGKVVLLTTRMDVTNDKDDWSDYWAQEGSSWFVAFPNLLVRYLAGDTADANFNYPTGATVTVPLPRGKLTRESVVVLEGPRVEGNDAIIRPGDKQTDIRLVSPKTNNAGNFALSVTKDEREIWRDGFSLNVPPDESNLDKVPLEAVEDLVGAGRVIPVTRNVTLADLLSVTLGQPVDLFPWLLIAVLAAQVAEGFIANRFYRRAK</sequence>
<reference evidence="3 4" key="1">
    <citation type="submission" date="2021-04" db="EMBL/GenBank/DDBJ databases">
        <authorList>
            <person name="Ivanova A."/>
        </authorList>
    </citation>
    <scope>NUCLEOTIDE SEQUENCE [LARGE SCALE GENOMIC DNA]</scope>
    <source>
        <strain evidence="3 4">G18</strain>
    </source>
</reference>
<dbReference type="Gene3D" id="3.40.50.410">
    <property type="entry name" value="von Willebrand factor, type A domain"/>
    <property type="match status" value="1"/>
</dbReference>
<dbReference type="InterPro" id="IPR011933">
    <property type="entry name" value="Double_TM_dom"/>
</dbReference>
<dbReference type="EMBL" id="JAGKQQ010000001">
    <property type="protein sequence ID" value="MBP3955113.1"/>
    <property type="molecule type" value="Genomic_DNA"/>
</dbReference>
<gene>
    <name evidence="3" type="ORF">J8F10_07445</name>
</gene>
<name>A0ABS5BN06_9BACT</name>
<dbReference type="Proteomes" id="UP000676565">
    <property type="component" value="Unassembled WGS sequence"/>
</dbReference>
<evidence type="ECO:0000259" key="2">
    <source>
        <dbReference type="Pfam" id="PF07584"/>
    </source>
</evidence>
<keyword evidence="4" id="KW-1185">Reference proteome</keyword>
<dbReference type="NCBIfam" id="TIGR02226">
    <property type="entry name" value="two_anch"/>
    <property type="match status" value="1"/>
</dbReference>
<evidence type="ECO:0000313" key="4">
    <source>
        <dbReference type="Proteomes" id="UP000676565"/>
    </source>
</evidence>
<dbReference type="Pfam" id="PF07584">
    <property type="entry name" value="BatA"/>
    <property type="match status" value="1"/>
</dbReference>
<dbReference type="RefSeq" id="WP_210653209.1">
    <property type="nucleotide sequence ID" value="NZ_JAGKQQ010000001.1"/>
</dbReference>
<accession>A0ABS5BN06</accession>
<dbReference type="Gene3D" id="3.40.50.880">
    <property type="match status" value="1"/>
</dbReference>
<dbReference type="InterPro" id="IPR036465">
    <property type="entry name" value="vWFA_dom_sf"/>
</dbReference>
<dbReference type="SUPFAM" id="SSF53300">
    <property type="entry name" value="vWA-like"/>
    <property type="match status" value="1"/>
</dbReference>
<proteinExistence type="predicted"/>